<keyword evidence="4" id="KW-1185">Reference proteome</keyword>
<protein>
    <submittedName>
        <fullName evidence="3">Uncharacterized protein</fullName>
    </submittedName>
</protein>
<keyword evidence="1" id="KW-0547">Nucleotide-binding</keyword>
<reference evidence="3 4" key="1">
    <citation type="submission" date="2013-08" db="EMBL/GenBank/DDBJ databases">
        <title>Genome sequencing of Cellulomonas bogoriensis 69B4.</title>
        <authorList>
            <person name="Chen F."/>
            <person name="Li Y."/>
            <person name="Wang G."/>
        </authorList>
    </citation>
    <scope>NUCLEOTIDE SEQUENCE [LARGE SCALE GENOMIC DNA]</scope>
    <source>
        <strain evidence="3 4">69B4</strain>
    </source>
</reference>
<keyword evidence="2" id="KW-0342">GTP-binding</keyword>
<comment type="caution">
    <text evidence="3">The sequence shown here is derived from an EMBL/GenBank/DDBJ whole genome shotgun (WGS) entry which is preliminary data.</text>
</comment>
<dbReference type="Proteomes" id="UP000054314">
    <property type="component" value="Unassembled WGS sequence"/>
</dbReference>
<dbReference type="Gene3D" id="2.40.30.10">
    <property type="entry name" value="Translation factors"/>
    <property type="match status" value="1"/>
</dbReference>
<dbReference type="GO" id="GO:0005525">
    <property type="term" value="F:GTP binding"/>
    <property type="evidence" value="ECO:0007669"/>
    <property type="project" value="UniProtKB-KW"/>
</dbReference>
<evidence type="ECO:0000256" key="1">
    <source>
        <dbReference type="ARBA" id="ARBA00022741"/>
    </source>
</evidence>
<dbReference type="SUPFAM" id="SSF50465">
    <property type="entry name" value="EF-Tu/eEF-1alpha/eIF2-gamma C-terminal domain"/>
    <property type="match status" value="1"/>
</dbReference>
<evidence type="ECO:0000313" key="3">
    <source>
        <dbReference type="EMBL" id="KGM09517.1"/>
    </source>
</evidence>
<evidence type="ECO:0000313" key="4">
    <source>
        <dbReference type="Proteomes" id="UP000054314"/>
    </source>
</evidence>
<organism evidence="3 4">
    <name type="scientific">Cellulomonas bogoriensis 69B4 = DSM 16987</name>
    <dbReference type="NCBI Taxonomy" id="1386082"/>
    <lineage>
        <taxon>Bacteria</taxon>
        <taxon>Bacillati</taxon>
        <taxon>Actinomycetota</taxon>
        <taxon>Actinomycetes</taxon>
        <taxon>Micrococcales</taxon>
        <taxon>Cellulomonadaceae</taxon>
        <taxon>Cellulomonas</taxon>
    </lineage>
</organism>
<accession>A0A0A0BPA6</accession>
<dbReference type="AlphaFoldDB" id="A0A0A0BPA6"/>
<dbReference type="EMBL" id="AXCZ01000185">
    <property type="protein sequence ID" value="KGM09517.1"/>
    <property type="molecule type" value="Genomic_DNA"/>
</dbReference>
<dbReference type="InterPro" id="IPR009001">
    <property type="entry name" value="Transl_elong_EF1A/Init_IF2_C"/>
</dbReference>
<name>A0A0A0BPA6_9CELL</name>
<evidence type="ECO:0000256" key="2">
    <source>
        <dbReference type="ARBA" id="ARBA00023134"/>
    </source>
</evidence>
<sequence>MLDAVIGGSTYAFGVQLRLTSTAQDGRRTPLLGGAGREAMFQYCPNWGLPHMTPPDQTGARVLAFSKENIHPGDEVRVVIVPPYPQMVGEWTRIVVGDVLPMYEGPRVCGHGRVLWRRGTQLPVPRRDEEMFRAWVLDPSTPAEPD</sequence>
<gene>
    <name evidence="3" type="ORF">N869_02045</name>
</gene>
<proteinExistence type="predicted"/>